<dbReference type="RefSeq" id="WP_040106114.1">
    <property type="nucleotide sequence ID" value="NZ_JABEVU030000001.1"/>
</dbReference>
<evidence type="ECO:0000256" key="4">
    <source>
        <dbReference type="SAM" id="Phobius"/>
    </source>
</evidence>
<dbReference type="Proteomes" id="UP000527860">
    <property type="component" value="Unassembled WGS sequence"/>
</dbReference>
<name>A0A0C2HM59_9STAP</name>
<sequence>MNKVRTWNQHVVKKENKGLVLDTIMQHTPISRAEIANRTSLNKGTVSSLVSDLIEEKMIYESGPGESSGGRRPVILHFNQMAGCSIGIDLGVNYILGVLTDLSGNILLEKYVEHEHESYNYIMDQVISIIDHLIEEQPDTPYKVIGIGIGIPGAVNTEGGIMFAPNLNWENREIRTSLEQRYNLPIIIENEANAGCYGEKKYGVGKRSNHILYISIGVGIGIGMMLNGTLYRGNNGFSGEMGHMTIDLNGDLCPCGNRGCWELYASEKGLHNAMDQYNIPPAHDGQRDLEYLIDLAEEGDQRAVDLFAHIGKYIGLGVNNIVNTFNPEQVIIGNRMSSAQKWIGPTIENNLDGTLWFQKKDLNLDFSGLSTHSSAMGIAAFSIENFLMSYQKAL</sequence>
<dbReference type="Gene3D" id="3.30.420.40">
    <property type="match status" value="2"/>
</dbReference>
<dbReference type="Pfam" id="PF00480">
    <property type="entry name" value="ROK"/>
    <property type="match status" value="1"/>
</dbReference>
<dbReference type="InterPro" id="IPR043129">
    <property type="entry name" value="ATPase_NBD"/>
</dbReference>
<dbReference type="GeneID" id="77845512"/>
<dbReference type="SUPFAM" id="SSF53067">
    <property type="entry name" value="Actin-like ATPase domain"/>
    <property type="match status" value="1"/>
</dbReference>
<evidence type="ECO:0000313" key="5">
    <source>
        <dbReference type="EMBL" id="KIH70656.1"/>
    </source>
</evidence>
<evidence type="ECO:0000256" key="1">
    <source>
        <dbReference type="ARBA" id="ARBA00002486"/>
    </source>
</evidence>
<evidence type="ECO:0000313" key="8">
    <source>
        <dbReference type="Proteomes" id="UP000527860"/>
    </source>
</evidence>
<evidence type="ECO:0000256" key="2">
    <source>
        <dbReference type="ARBA" id="ARBA00006479"/>
    </source>
</evidence>
<dbReference type="OrthoDB" id="9796533at2"/>
<dbReference type="InterPro" id="IPR036390">
    <property type="entry name" value="WH_DNA-bd_sf"/>
</dbReference>
<keyword evidence="4" id="KW-0812">Transmembrane</keyword>
<gene>
    <name evidence="6" type="ORF">F7P68_0009465</name>
    <name evidence="5" type="ORF">SN16_08090</name>
</gene>
<reference evidence="6" key="3">
    <citation type="submission" date="2022-12" db="EMBL/GenBank/DDBJ databases">
        <title>Genome analysis and biological profiling of marine Salinicoccus roseus MOSEL-ME25.</title>
        <authorList>
            <person name="Mirza F.T."/>
            <person name="Xie Y."/>
            <person name="Shinwari Z.K."/>
        </authorList>
    </citation>
    <scope>NUCLEOTIDE SEQUENCE</scope>
    <source>
        <strain evidence="6">MOSEL-ME25</strain>
    </source>
</reference>
<dbReference type="PROSITE" id="PS01125">
    <property type="entry name" value="ROK"/>
    <property type="match status" value="1"/>
</dbReference>
<dbReference type="STRING" id="45670.SN16_08090"/>
<dbReference type="AlphaFoldDB" id="A0A0C2HM59"/>
<dbReference type="InterPro" id="IPR000600">
    <property type="entry name" value="ROK"/>
</dbReference>
<dbReference type="GO" id="GO:0042732">
    <property type="term" value="P:D-xylose metabolic process"/>
    <property type="evidence" value="ECO:0007669"/>
    <property type="project" value="UniProtKB-KW"/>
</dbReference>
<comment type="caution">
    <text evidence="5">The sequence shown here is derived from an EMBL/GenBank/DDBJ whole genome shotgun (WGS) entry which is preliminary data.</text>
</comment>
<protein>
    <submittedName>
        <fullName evidence="5">ROK family protein</fullName>
    </submittedName>
    <submittedName>
        <fullName evidence="6">ROK family transcriptional regulator</fullName>
    </submittedName>
</protein>
<feature type="transmembrane region" description="Helical" evidence="4">
    <location>
        <begin position="211"/>
        <end position="231"/>
    </location>
</feature>
<dbReference type="Gene3D" id="1.10.10.10">
    <property type="entry name" value="Winged helix-like DNA-binding domain superfamily/Winged helix DNA-binding domain"/>
    <property type="match status" value="1"/>
</dbReference>
<dbReference type="CDD" id="cd24076">
    <property type="entry name" value="ASKHA_ATPase_ROK_BsXylR-like"/>
    <property type="match status" value="1"/>
</dbReference>
<reference evidence="5 7" key="1">
    <citation type="submission" date="2015-01" db="EMBL/GenBank/DDBJ databases">
        <title>Genome sequences of high lactate-tolerant strain Salinicoccus roseus W12 with industrial interest.</title>
        <authorList>
            <person name="Wang H."/>
            <person name="Yu B."/>
        </authorList>
    </citation>
    <scope>NUCLEOTIDE SEQUENCE [LARGE SCALE GENOMIC DNA]</scope>
    <source>
        <strain evidence="5 7">W12</strain>
    </source>
</reference>
<keyword evidence="4" id="KW-1133">Transmembrane helix</keyword>
<dbReference type="EMBL" id="JXII01000006">
    <property type="protein sequence ID" value="KIH70656.1"/>
    <property type="molecule type" value="Genomic_DNA"/>
</dbReference>
<keyword evidence="8" id="KW-1185">Reference proteome</keyword>
<reference evidence="6" key="2">
    <citation type="submission" date="2020-04" db="EMBL/GenBank/DDBJ databases">
        <authorList>
            <person name="Tanveer F."/>
            <person name="Xie Y."/>
            <person name="Shinwari Z.K."/>
        </authorList>
    </citation>
    <scope>NUCLEOTIDE SEQUENCE</scope>
    <source>
        <strain evidence="6">MOSEL-ME25</strain>
    </source>
</reference>
<dbReference type="Proteomes" id="UP000031546">
    <property type="component" value="Unassembled WGS sequence"/>
</dbReference>
<dbReference type="PANTHER" id="PTHR18964:SF149">
    <property type="entry name" value="BIFUNCTIONAL UDP-N-ACETYLGLUCOSAMINE 2-EPIMERASE_N-ACETYLMANNOSAMINE KINASE"/>
    <property type="match status" value="1"/>
</dbReference>
<dbReference type="PANTHER" id="PTHR18964">
    <property type="entry name" value="ROK (REPRESSOR, ORF, KINASE) FAMILY"/>
    <property type="match status" value="1"/>
</dbReference>
<evidence type="ECO:0000256" key="3">
    <source>
        <dbReference type="ARBA" id="ARBA00022629"/>
    </source>
</evidence>
<keyword evidence="4" id="KW-0472">Membrane</keyword>
<comment type="similarity">
    <text evidence="2">Belongs to the ROK (NagC/XylR) family.</text>
</comment>
<dbReference type="InterPro" id="IPR049874">
    <property type="entry name" value="ROK_cs"/>
</dbReference>
<evidence type="ECO:0000313" key="6">
    <source>
        <dbReference type="EMBL" id="MDB0580760.1"/>
    </source>
</evidence>
<keyword evidence="3" id="KW-0859">Xylose metabolism</keyword>
<comment type="function">
    <text evidence="1">Transcriptional repressor of xylose-utilizing enzymes.</text>
</comment>
<accession>A0A0C2HM59</accession>
<organism evidence="5 7">
    <name type="scientific">Salinicoccus roseus</name>
    <dbReference type="NCBI Taxonomy" id="45670"/>
    <lineage>
        <taxon>Bacteria</taxon>
        <taxon>Bacillati</taxon>
        <taxon>Bacillota</taxon>
        <taxon>Bacilli</taxon>
        <taxon>Bacillales</taxon>
        <taxon>Staphylococcaceae</taxon>
        <taxon>Salinicoccus</taxon>
    </lineage>
</organism>
<proteinExistence type="inferred from homology"/>
<dbReference type="EMBL" id="JABEVU030000001">
    <property type="protein sequence ID" value="MDB0580760.1"/>
    <property type="molecule type" value="Genomic_DNA"/>
</dbReference>
<dbReference type="SUPFAM" id="SSF46785">
    <property type="entry name" value="Winged helix' DNA-binding domain"/>
    <property type="match status" value="1"/>
</dbReference>
<keyword evidence="3" id="KW-0119">Carbohydrate metabolism</keyword>
<evidence type="ECO:0000313" key="7">
    <source>
        <dbReference type="Proteomes" id="UP000031546"/>
    </source>
</evidence>
<dbReference type="InterPro" id="IPR036388">
    <property type="entry name" value="WH-like_DNA-bd_sf"/>
</dbReference>